<dbReference type="GO" id="GO:0030973">
    <property type="term" value="F:molybdate ion binding"/>
    <property type="evidence" value="ECO:0007669"/>
    <property type="project" value="TreeGrafter"/>
</dbReference>
<evidence type="ECO:0000256" key="3">
    <source>
        <dbReference type="ARBA" id="ARBA00022729"/>
    </source>
</evidence>
<keyword evidence="2" id="KW-0479">Metal-binding</keyword>
<dbReference type="SUPFAM" id="SSF53850">
    <property type="entry name" value="Periplasmic binding protein-like II"/>
    <property type="match status" value="1"/>
</dbReference>
<gene>
    <name evidence="4" type="primary">modA</name>
    <name evidence="4" type="ORF">GEV26_13260</name>
</gene>
<dbReference type="InterPro" id="IPR005950">
    <property type="entry name" value="ModA"/>
</dbReference>
<dbReference type="Gene3D" id="3.40.190.10">
    <property type="entry name" value="Periplasmic binding protein-like II"/>
    <property type="match status" value="2"/>
</dbReference>
<protein>
    <submittedName>
        <fullName evidence="4">Molybdate ABC transporter substrate-binding protein</fullName>
    </submittedName>
</protein>
<dbReference type="KEGG" id="aef:GEV26_13260"/>
<dbReference type="RefSeq" id="WP_153653765.1">
    <property type="nucleotide sequence ID" value="NZ_CP045737.1"/>
</dbReference>
<dbReference type="PANTHER" id="PTHR30632">
    <property type="entry name" value="MOLYBDATE-BINDING PERIPLASMIC PROTEIN"/>
    <property type="match status" value="1"/>
</dbReference>
<dbReference type="NCBIfam" id="TIGR01256">
    <property type="entry name" value="modA"/>
    <property type="match status" value="1"/>
</dbReference>
<dbReference type="Pfam" id="PF13531">
    <property type="entry name" value="SBP_bac_11"/>
    <property type="match status" value="1"/>
</dbReference>
<dbReference type="GO" id="GO:0015689">
    <property type="term" value="P:molybdate ion transport"/>
    <property type="evidence" value="ECO:0007669"/>
    <property type="project" value="InterPro"/>
</dbReference>
<accession>A0A5Q2MPZ1</accession>
<name>A0A5Q2MPZ1_9ACTN</name>
<dbReference type="GO" id="GO:0046872">
    <property type="term" value="F:metal ion binding"/>
    <property type="evidence" value="ECO:0007669"/>
    <property type="project" value="UniProtKB-KW"/>
</dbReference>
<evidence type="ECO:0000256" key="1">
    <source>
        <dbReference type="ARBA" id="ARBA00009175"/>
    </source>
</evidence>
<dbReference type="AlphaFoldDB" id="A0A5Q2MPZ1"/>
<evidence type="ECO:0000256" key="2">
    <source>
        <dbReference type="ARBA" id="ARBA00022723"/>
    </source>
</evidence>
<proteinExistence type="inferred from homology"/>
<evidence type="ECO:0000313" key="4">
    <source>
        <dbReference type="EMBL" id="QGG42260.1"/>
    </source>
</evidence>
<dbReference type="EMBL" id="CP045737">
    <property type="protein sequence ID" value="QGG42260.1"/>
    <property type="molecule type" value="Genomic_DNA"/>
</dbReference>
<dbReference type="Proteomes" id="UP000392064">
    <property type="component" value="Chromosome"/>
</dbReference>
<reference evidence="4 5" key="1">
    <citation type="submission" date="2019-11" db="EMBL/GenBank/DDBJ databases">
        <authorList>
            <person name="Li J."/>
        </authorList>
    </citation>
    <scope>NUCLEOTIDE SEQUENCE [LARGE SCALE GENOMIC DNA]</scope>
    <source>
        <strain evidence="4 5">MF47</strain>
    </source>
</reference>
<dbReference type="PANTHER" id="PTHR30632:SF0">
    <property type="entry name" value="SULFATE-BINDING PROTEIN"/>
    <property type="match status" value="1"/>
</dbReference>
<keyword evidence="3" id="KW-0732">Signal</keyword>
<organism evidence="4 5">
    <name type="scientific">Aeromicrobium yanjiei</name>
    <dbReference type="NCBI Taxonomy" id="2662028"/>
    <lineage>
        <taxon>Bacteria</taxon>
        <taxon>Bacillati</taxon>
        <taxon>Actinomycetota</taxon>
        <taxon>Actinomycetes</taxon>
        <taxon>Propionibacteriales</taxon>
        <taxon>Nocardioidaceae</taxon>
        <taxon>Aeromicrobium</taxon>
    </lineage>
</organism>
<evidence type="ECO:0000313" key="5">
    <source>
        <dbReference type="Proteomes" id="UP000392064"/>
    </source>
</evidence>
<comment type="similarity">
    <text evidence="1">Belongs to the bacterial solute-binding protein ModA family.</text>
</comment>
<keyword evidence="5" id="KW-1185">Reference proteome</keyword>
<dbReference type="InterPro" id="IPR050682">
    <property type="entry name" value="ModA/WtpA"/>
</dbReference>
<dbReference type="CDD" id="cd13538">
    <property type="entry name" value="PBP2_ModA_like_1"/>
    <property type="match status" value="1"/>
</dbReference>
<sequence>MKWPAAVALLLASLTACGSSSEDAAGDRTLTVFAAASLKDSFSEIAEQFEAENPGVTVRLSFAGSADLVAQVEQGAPADVLATADERTMRGAQDDGLVEVLDSIGSNRLEIATPPGNPAGIRSLADLAGRDVQVVLCAPAVPCGAAAHRVEKIASIDIEPVSEEQSVTDVLSKVAAGEADAGLVYVTDVQTAGDSVDGVPFAESAEVVSTYPIASLSRSDESALAQSFVDFVATGPGQDVLRAAGFGPR</sequence>
<dbReference type="PIRSF" id="PIRSF004846">
    <property type="entry name" value="ModA"/>
    <property type="match status" value="1"/>
</dbReference>
<dbReference type="PROSITE" id="PS51257">
    <property type="entry name" value="PROKAR_LIPOPROTEIN"/>
    <property type="match status" value="1"/>
</dbReference>